<feature type="compositionally biased region" description="Polar residues" evidence="1">
    <location>
        <begin position="515"/>
        <end position="530"/>
    </location>
</feature>
<feature type="region of interest" description="Disordered" evidence="1">
    <location>
        <begin position="497"/>
        <end position="530"/>
    </location>
</feature>
<dbReference type="Proteomes" id="UP000814176">
    <property type="component" value="Unassembled WGS sequence"/>
</dbReference>
<dbReference type="GeneID" id="72000751"/>
<name>A0ABQ8KYD9_9APHY</name>
<keyword evidence="3" id="KW-1185">Reference proteome</keyword>
<dbReference type="EMBL" id="JADCUA010000001">
    <property type="protein sequence ID" value="KAH9844334.1"/>
    <property type="molecule type" value="Genomic_DNA"/>
</dbReference>
<evidence type="ECO:0000313" key="3">
    <source>
        <dbReference type="Proteomes" id="UP000814176"/>
    </source>
</evidence>
<feature type="region of interest" description="Disordered" evidence="1">
    <location>
        <begin position="1053"/>
        <end position="1081"/>
    </location>
</feature>
<reference evidence="2 3" key="1">
    <citation type="journal article" date="2021" name="Environ. Microbiol.">
        <title>Gene family expansions and transcriptome signatures uncover fungal adaptations to wood decay.</title>
        <authorList>
            <person name="Hage H."/>
            <person name="Miyauchi S."/>
            <person name="Viragh M."/>
            <person name="Drula E."/>
            <person name="Min B."/>
            <person name="Chaduli D."/>
            <person name="Navarro D."/>
            <person name="Favel A."/>
            <person name="Norest M."/>
            <person name="Lesage-Meessen L."/>
            <person name="Balint B."/>
            <person name="Merenyi Z."/>
            <person name="de Eugenio L."/>
            <person name="Morin E."/>
            <person name="Martinez A.T."/>
            <person name="Baldrian P."/>
            <person name="Stursova M."/>
            <person name="Martinez M.J."/>
            <person name="Novotny C."/>
            <person name="Magnuson J.K."/>
            <person name="Spatafora J.W."/>
            <person name="Maurice S."/>
            <person name="Pangilinan J."/>
            <person name="Andreopoulos W."/>
            <person name="LaButti K."/>
            <person name="Hundley H."/>
            <person name="Na H."/>
            <person name="Kuo A."/>
            <person name="Barry K."/>
            <person name="Lipzen A."/>
            <person name="Henrissat B."/>
            <person name="Riley R."/>
            <person name="Ahrendt S."/>
            <person name="Nagy L.G."/>
            <person name="Grigoriev I.V."/>
            <person name="Martin F."/>
            <person name="Rosso M.N."/>
        </authorList>
    </citation>
    <scope>NUCLEOTIDE SEQUENCE [LARGE SCALE GENOMIC DNA]</scope>
    <source>
        <strain evidence="2 3">CIRM-BRFM 1785</strain>
    </source>
</reference>
<organism evidence="2 3">
    <name type="scientific">Rhodofomes roseus</name>
    <dbReference type="NCBI Taxonomy" id="34475"/>
    <lineage>
        <taxon>Eukaryota</taxon>
        <taxon>Fungi</taxon>
        <taxon>Dikarya</taxon>
        <taxon>Basidiomycota</taxon>
        <taxon>Agaricomycotina</taxon>
        <taxon>Agaricomycetes</taxon>
        <taxon>Polyporales</taxon>
        <taxon>Rhodofomes</taxon>
    </lineage>
</organism>
<protein>
    <recommendedName>
        <fullName evidence="4">C2H2-type domain-containing protein</fullName>
    </recommendedName>
</protein>
<evidence type="ECO:0008006" key="4">
    <source>
        <dbReference type="Google" id="ProtNLM"/>
    </source>
</evidence>
<sequence length="1081" mass="118859">PSTGKPRSADFVYNIQTQFPRRTHNQSSRCGYSLSADGIAIERRMRWVKSIDSMVGACREHSAGLDMSMSSFDTVLEVARAMHSDTPTCHYGTDGTVFGMAPFRADNYHILPIGLSASCKAEKAEEFGDILDTSIDDWSIHGSDEYGDLWTFSCDGATTFRGACYDRLMVREFDRSSALYRKLSTLKGLNLRCGKRDVVHAPDPKHLIKRVATHVRSAEGSVLNGTVINRIVVTNFLRMLPGHTKASVDILVDPADHQNVPRATKLLQAVVELANMNPTDLSPTAMLTYQAICLQASLWQSLLDAFIDPSLSLSQQLTCLAKFAHMAFILYLQHGSTFMSNQLYSDIQALIKAVYVCVARQQLLDDTKPFYLYQIGSDRLEELFAEVRTQSHDRNCDMAQLAERLAISADIIQIYNRHPDWNRGQRRRSFTGREGVDHVNPRFYEGDMVVKNVCLETVWRSGLIAADKTLHTHGIQVNFDEKLSHPGVDFMKPRGDTYPGVSTDPDRSIVIDPDSTGSVPMSTGSVPIQPRMNANQSASESEFIDPDLVNMELSDLLSNPDTNGNIQTSQEKDSDWLHVPDDDGNDPKELHKASIVSGLFDPAGGRLSVDRLRRVRGFPRVFRANELESEELTGEDVVNVGDTVLAPLRSLDSVAAGFVQVKGIERKGNRVAQVTEADLEEASMDVKITGQVLSMSAPGTGEAGASPPPEPGPANEPATPSSDDTPGPPPGANEQWLWTGETVRFNPANAGAASRSAQKAEDGTRNALLVQVPGAFAQPVDMAIVPTTLLPPAQRTVLHDRGALHTCAVDHKTLQELTTSIFKTIEPSALLSRLPRYGPAELKRFPYLDRHGYSPFALDGVMRLIAQKNESGVTGNRVQCYQCNRIITPDLCRTHVSEHILRALLGITEPSLRERVHADYPCGFCGRTGCGISLQKTSSSYQPASSCSRAHKFSLASAKKHSGRMPSTNVPLHCELCDIDPHTKQKPVFWKYSIFQHIRESHPQHWDTETHRTQGLSEGFIASINVDPREVGAIAPSATRAYPIPDAEAEARLHQGAQATAGSKRPGEPSAAKRASKRVKF</sequence>
<feature type="compositionally biased region" description="Low complexity" evidence="1">
    <location>
        <begin position="715"/>
        <end position="725"/>
    </location>
</feature>
<comment type="caution">
    <text evidence="2">The sequence shown here is derived from an EMBL/GenBank/DDBJ whole genome shotgun (WGS) entry which is preliminary data.</text>
</comment>
<feature type="compositionally biased region" description="Polar residues" evidence="1">
    <location>
        <begin position="558"/>
        <end position="569"/>
    </location>
</feature>
<feature type="compositionally biased region" description="Basic and acidic residues" evidence="1">
    <location>
        <begin position="570"/>
        <end position="579"/>
    </location>
</feature>
<dbReference type="RefSeq" id="XP_047785144.1">
    <property type="nucleotide sequence ID" value="XM_047920019.1"/>
</dbReference>
<accession>A0ABQ8KYD9</accession>
<gene>
    <name evidence="2" type="ORF">C8Q71DRAFT_698404</name>
</gene>
<evidence type="ECO:0000256" key="1">
    <source>
        <dbReference type="SAM" id="MobiDB-lite"/>
    </source>
</evidence>
<feature type="region of interest" description="Disordered" evidence="1">
    <location>
        <begin position="558"/>
        <end position="579"/>
    </location>
</feature>
<feature type="compositionally biased region" description="Low complexity" evidence="1">
    <location>
        <begin position="696"/>
        <end position="705"/>
    </location>
</feature>
<feature type="region of interest" description="Disordered" evidence="1">
    <location>
        <begin position="695"/>
        <end position="734"/>
    </location>
</feature>
<evidence type="ECO:0000313" key="2">
    <source>
        <dbReference type="EMBL" id="KAH9844334.1"/>
    </source>
</evidence>
<feature type="non-terminal residue" evidence="2">
    <location>
        <position position="1"/>
    </location>
</feature>
<proteinExistence type="predicted"/>